<dbReference type="SUPFAM" id="SSF52058">
    <property type="entry name" value="L domain-like"/>
    <property type="match status" value="1"/>
</dbReference>
<dbReference type="AlphaFoldDB" id="A0A9D3RM50"/>
<keyword evidence="4" id="KW-0325">Glycoprotein</keyword>
<keyword evidence="3" id="KW-0677">Repeat</keyword>
<evidence type="ECO:0000256" key="1">
    <source>
        <dbReference type="ARBA" id="ARBA00022614"/>
    </source>
</evidence>
<dbReference type="InterPro" id="IPR003591">
    <property type="entry name" value="Leu-rich_rpt_typical-subtyp"/>
</dbReference>
<dbReference type="Pfam" id="PF13855">
    <property type="entry name" value="LRR_8"/>
    <property type="match status" value="3"/>
</dbReference>
<dbReference type="InterPro" id="IPR001611">
    <property type="entry name" value="Leu-rich_rpt"/>
</dbReference>
<comment type="caution">
    <text evidence="7">The sequence shown here is derived from an EMBL/GenBank/DDBJ whole genome shotgun (WGS) entry which is preliminary data.</text>
</comment>
<dbReference type="GO" id="GO:0005615">
    <property type="term" value="C:extracellular space"/>
    <property type="evidence" value="ECO:0007669"/>
    <property type="project" value="TreeGrafter"/>
</dbReference>
<feature type="region of interest" description="Disordered" evidence="5">
    <location>
        <begin position="1"/>
        <end position="21"/>
    </location>
</feature>
<dbReference type="PROSITE" id="PS51450">
    <property type="entry name" value="LRR"/>
    <property type="match status" value="1"/>
</dbReference>
<keyword evidence="2" id="KW-0732">Signal</keyword>
<keyword evidence="1" id="KW-0433">Leucine-rich repeat</keyword>
<evidence type="ECO:0000313" key="7">
    <source>
        <dbReference type="EMBL" id="KAG5835305.1"/>
    </source>
</evidence>
<evidence type="ECO:0000256" key="4">
    <source>
        <dbReference type="ARBA" id="ARBA00023180"/>
    </source>
</evidence>
<organism evidence="7 8">
    <name type="scientific">Anguilla anguilla</name>
    <name type="common">European freshwater eel</name>
    <name type="synonym">Muraena anguilla</name>
    <dbReference type="NCBI Taxonomy" id="7936"/>
    <lineage>
        <taxon>Eukaryota</taxon>
        <taxon>Metazoa</taxon>
        <taxon>Chordata</taxon>
        <taxon>Craniata</taxon>
        <taxon>Vertebrata</taxon>
        <taxon>Euteleostomi</taxon>
        <taxon>Actinopterygii</taxon>
        <taxon>Neopterygii</taxon>
        <taxon>Teleostei</taxon>
        <taxon>Anguilliformes</taxon>
        <taxon>Anguillidae</taxon>
        <taxon>Anguilla</taxon>
    </lineage>
</organism>
<feature type="domain" description="LRRNT" evidence="6">
    <location>
        <begin position="122"/>
        <end position="157"/>
    </location>
</feature>
<evidence type="ECO:0000256" key="3">
    <source>
        <dbReference type="ARBA" id="ARBA00022737"/>
    </source>
</evidence>
<proteinExistence type="predicted"/>
<reference evidence="7" key="1">
    <citation type="submission" date="2021-01" db="EMBL/GenBank/DDBJ databases">
        <title>A chromosome-scale assembly of European eel, Anguilla anguilla.</title>
        <authorList>
            <person name="Henkel C."/>
            <person name="Jong-Raadsen S.A."/>
            <person name="Dufour S."/>
            <person name="Weltzien F.-A."/>
            <person name="Palstra A.P."/>
            <person name="Pelster B."/>
            <person name="Spaink H.P."/>
            <person name="Van Den Thillart G.E."/>
            <person name="Jansen H."/>
            <person name="Zahm M."/>
            <person name="Klopp C."/>
            <person name="Cedric C."/>
            <person name="Louis A."/>
            <person name="Berthelot C."/>
            <person name="Parey E."/>
            <person name="Roest Crollius H."/>
            <person name="Montfort J."/>
            <person name="Robinson-Rechavi M."/>
            <person name="Bucao C."/>
            <person name="Bouchez O."/>
            <person name="Gislard M."/>
            <person name="Lluch J."/>
            <person name="Milhes M."/>
            <person name="Lampietro C."/>
            <person name="Lopez Roques C."/>
            <person name="Donnadieu C."/>
            <person name="Braasch I."/>
            <person name="Desvignes T."/>
            <person name="Postlethwait J."/>
            <person name="Bobe J."/>
            <person name="Guiguen Y."/>
            <person name="Dirks R."/>
        </authorList>
    </citation>
    <scope>NUCLEOTIDE SEQUENCE</scope>
    <source>
        <strain evidence="7">Tag_6206</strain>
        <tissue evidence="7">Liver</tissue>
    </source>
</reference>
<protein>
    <recommendedName>
        <fullName evidence="6">LRRNT domain-containing protein</fullName>
    </recommendedName>
</protein>
<evidence type="ECO:0000259" key="6">
    <source>
        <dbReference type="SMART" id="SM00013"/>
    </source>
</evidence>
<evidence type="ECO:0000256" key="2">
    <source>
        <dbReference type="ARBA" id="ARBA00022729"/>
    </source>
</evidence>
<dbReference type="Proteomes" id="UP001044222">
    <property type="component" value="Chromosome 14"/>
</dbReference>
<name>A0A9D3RM50_ANGAN</name>
<keyword evidence="8" id="KW-1185">Reference proteome</keyword>
<evidence type="ECO:0000256" key="5">
    <source>
        <dbReference type="SAM" id="MobiDB-lite"/>
    </source>
</evidence>
<evidence type="ECO:0000313" key="8">
    <source>
        <dbReference type="Proteomes" id="UP001044222"/>
    </source>
</evidence>
<gene>
    <name evidence="7" type="ORF">ANANG_G00242470</name>
</gene>
<dbReference type="PANTHER" id="PTHR45712:SF17">
    <property type="entry name" value="LUMICAN-LIKE"/>
    <property type="match status" value="1"/>
</dbReference>
<accession>A0A9D3RM50</accession>
<dbReference type="EMBL" id="JAFIRN010000014">
    <property type="protein sequence ID" value="KAG5835305.1"/>
    <property type="molecule type" value="Genomic_DNA"/>
</dbReference>
<dbReference type="InterPro" id="IPR000372">
    <property type="entry name" value="LRRNT"/>
</dbReference>
<dbReference type="SMART" id="SM00013">
    <property type="entry name" value="LRRNT"/>
    <property type="match status" value="1"/>
</dbReference>
<dbReference type="PANTHER" id="PTHR45712">
    <property type="entry name" value="AGAP008170-PA"/>
    <property type="match status" value="1"/>
</dbReference>
<dbReference type="InterPro" id="IPR032675">
    <property type="entry name" value="LRR_dom_sf"/>
</dbReference>
<dbReference type="SMART" id="SM00369">
    <property type="entry name" value="LRR_TYP"/>
    <property type="match status" value="9"/>
</dbReference>
<dbReference type="InterPro" id="IPR050333">
    <property type="entry name" value="SLRP"/>
</dbReference>
<dbReference type="Gene3D" id="3.80.10.10">
    <property type="entry name" value="Ribonuclease Inhibitor"/>
    <property type="match status" value="3"/>
</dbReference>
<sequence length="425" mass="47315">MLGQRAACAEESGGTGRAAGSGEARGVWVLAMRGRGDQRWPWERLPLKSCRQGAERENGLELVMDARPPVLLLSVFGLIWASTLDHDYGGVPVWIDRARGEPSVLSLRGRILGGYQAVEDEGCPAECDCPIQWPSALYCDQRGLGSAPASLPAGTQYLFLQNNNISGLQPDAFSNATQMRWLFLDRNQLLSDRLPDALLANLSRLENLFLNHNRLTEVPSGLPGGLKQLRLAHNRIGRIPHGAFRNLPHLALLLLQGNRLKVLGKADFTGLSSVILLDLSHNLLEEFPKHLPPSVQQLYLSHNQLRGLSRDSLRGFQSLRYLRLSHNQLHSPGLPPAALNLSSLVELDLSYNLLTSTPVVPNTLLYLYLEANLIHEFNVTSFCRTVGPLDYSRLRILRLDGNKMDSHQLPPDWVMCLRVLHHLYI</sequence>